<dbReference type="Proteomes" id="UP000619457">
    <property type="component" value="Unassembled WGS sequence"/>
</dbReference>
<dbReference type="EMBL" id="BMWX01000004">
    <property type="protein sequence ID" value="GGZ30444.1"/>
    <property type="molecule type" value="Genomic_DNA"/>
</dbReference>
<dbReference type="GO" id="GO:0000155">
    <property type="term" value="F:phosphorelay sensor kinase activity"/>
    <property type="evidence" value="ECO:0007669"/>
    <property type="project" value="InterPro"/>
</dbReference>
<proteinExistence type="predicted"/>
<feature type="transmembrane region" description="Helical" evidence="1">
    <location>
        <begin position="85"/>
        <end position="105"/>
    </location>
</feature>
<dbReference type="GO" id="GO:0016020">
    <property type="term" value="C:membrane"/>
    <property type="evidence" value="ECO:0007669"/>
    <property type="project" value="InterPro"/>
</dbReference>
<keyword evidence="1" id="KW-0472">Membrane</keyword>
<dbReference type="PANTHER" id="PTHR34220:SF7">
    <property type="entry name" value="SENSOR HISTIDINE KINASE YPDA"/>
    <property type="match status" value="1"/>
</dbReference>
<gene>
    <name evidence="3" type="ORF">GCM10007049_23940</name>
</gene>
<dbReference type="RefSeq" id="WP_018474588.1">
    <property type="nucleotide sequence ID" value="NZ_BMWX01000004.1"/>
</dbReference>
<dbReference type="InterPro" id="IPR050640">
    <property type="entry name" value="Bact_2-comp_sensor_kinase"/>
</dbReference>
<keyword evidence="4" id="KW-1185">Reference proteome</keyword>
<dbReference type="PANTHER" id="PTHR34220">
    <property type="entry name" value="SENSOR HISTIDINE KINASE YPDA"/>
    <property type="match status" value="1"/>
</dbReference>
<feature type="transmembrane region" description="Helical" evidence="1">
    <location>
        <begin position="126"/>
        <end position="145"/>
    </location>
</feature>
<dbReference type="Pfam" id="PF06580">
    <property type="entry name" value="His_kinase"/>
    <property type="match status" value="1"/>
</dbReference>
<keyword evidence="1" id="KW-0812">Transmembrane</keyword>
<feature type="domain" description="Signal transduction histidine kinase internal region" evidence="2">
    <location>
        <begin position="204"/>
        <end position="281"/>
    </location>
</feature>
<keyword evidence="1" id="KW-1133">Transmembrane helix</keyword>
<dbReference type="InterPro" id="IPR010559">
    <property type="entry name" value="Sig_transdc_His_kin_internal"/>
</dbReference>
<evidence type="ECO:0000313" key="3">
    <source>
        <dbReference type="EMBL" id="GGZ30444.1"/>
    </source>
</evidence>
<organism evidence="3 4">
    <name type="scientific">Echinicola pacifica</name>
    <dbReference type="NCBI Taxonomy" id="346377"/>
    <lineage>
        <taxon>Bacteria</taxon>
        <taxon>Pseudomonadati</taxon>
        <taxon>Bacteroidota</taxon>
        <taxon>Cytophagia</taxon>
        <taxon>Cytophagales</taxon>
        <taxon>Cyclobacteriaceae</taxon>
        <taxon>Echinicola</taxon>
    </lineage>
</organism>
<evidence type="ECO:0000259" key="2">
    <source>
        <dbReference type="Pfam" id="PF06580"/>
    </source>
</evidence>
<reference evidence="3" key="1">
    <citation type="journal article" date="2014" name="Int. J. Syst. Evol. Microbiol.">
        <title>Complete genome sequence of Corynebacterium casei LMG S-19264T (=DSM 44701T), isolated from a smear-ripened cheese.</title>
        <authorList>
            <consortium name="US DOE Joint Genome Institute (JGI-PGF)"/>
            <person name="Walter F."/>
            <person name="Albersmeier A."/>
            <person name="Kalinowski J."/>
            <person name="Ruckert C."/>
        </authorList>
    </citation>
    <scope>NUCLEOTIDE SEQUENCE</scope>
    <source>
        <strain evidence="3">KCTC 12368</strain>
    </source>
</reference>
<name>A0A918Q1A6_9BACT</name>
<accession>A0A918Q1A6</accession>
<comment type="caution">
    <text evidence="3">The sequence shown here is derived from an EMBL/GenBank/DDBJ whole genome shotgun (WGS) entry which is preliminary data.</text>
</comment>
<feature type="transmembrane region" description="Helical" evidence="1">
    <location>
        <begin position="165"/>
        <end position="183"/>
    </location>
</feature>
<evidence type="ECO:0000313" key="4">
    <source>
        <dbReference type="Proteomes" id="UP000619457"/>
    </source>
</evidence>
<sequence length="391" mass="45464">MGKNKGNFLHPLIRSKGRKTISSLQADNHGGKEIFDKSEYIQHDKRLKLKENNQIYPSKKRLVILLLVLILPVILLLSLGNTDFAAAILWIEAVLVFLVLGNLFIHQKLEKLQPWDHIPLRRFLSQFILSGIYSLACINICYYSLKTLLIGRPPSSDQFLVLNIYGLLFFIPIISLVFGLYFMQRWKAAVRKSEQLQAENLKTRLETLKGHIDPHFLFNNLNVLSSLIDMENEEAQRFLDKFAEVYRYVLQHREEELVELEVEVAFISSYMYLFQKRLDRQLKIAIHYSGGNKALYIPTLSLQMLVENAIKHNIASALRPLKIEINCEQDQYITVRNTYQPKVKAPSELPQSGLDNIRKRLAYFTEKQVILIQNEDFFEVKIPLIEMETKS</sequence>
<feature type="transmembrane region" description="Helical" evidence="1">
    <location>
        <begin position="62"/>
        <end position="79"/>
    </location>
</feature>
<evidence type="ECO:0000256" key="1">
    <source>
        <dbReference type="SAM" id="Phobius"/>
    </source>
</evidence>
<dbReference type="AlphaFoldDB" id="A0A918Q1A6"/>
<protein>
    <recommendedName>
        <fullName evidence="2">Signal transduction histidine kinase internal region domain-containing protein</fullName>
    </recommendedName>
</protein>
<reference evidence="3" key="2">
    <citation type="submission" date="2020-09" db="EMBL/GenBank/DDBJ databases">
        <authorList>
            <person name="Sun Q."/>
            <person name="Kim S."/>
        </authorList>
    </citation>
    <scope>NUCLEOTIDE SEQUENCE</scope>
    <source>
        <strain evidence="3">KCTC 12368</strain>
    </source>
</reference>